<accession>A0ABR2HIU0</accession>
<dbReference type="Proteomes" id="UP001470230">
    <property type="component" value="Unassembled WGS sequence"/>
</dbReference>
<sequence>MSISPKKIKIPIVEANGLIIPEVIKGKLSDNQILNPKDRIFFSFLEDNLEIKCCVGIFWNKKANKYNAELFLKKFKSKGQRLLLTNSEIFLKCSFSGFGIYYCAISNSYLTNFPIHKSFPFKNENLIEATFEIIPFLPFKLEKNQQLIPLLSISHSPVIPSLQHYDTEWPFVSYIRQILTSSDGMIAHPPIDYKHEIYSTNGITVQNGEYDFMINNIFGITRNICNELGAKYQAIYGIPQSVYTDQTEIKLISDTDFLIYALPEGFQSELPTIISDDFADLNPFHLCSLIRKEMDDEYYFLTIYSPSLNKFYTVADCNINSIDSKPRCYADEYIISALYIRLNVLDIFRFYSPSPGFTPRFNLVDVYEVKKVLFLSDFFNENEDNKTEFLPPKKERADDLDNEPGVVIFPYDPNNNMFPSIPLTCTSSKSVLKLPIDPKIKKFQLVWYYYTDPASKSYSYLPVVVDLTNSSCIKIPGKFDLLHVSSNYLTTPYKEEEALPTGPMLLFCFENVKVLKHMRRSSIAFGKLTASGLLSQYTQPPIFNYVDRYQLYGYLENSKKIRGIEKCNCYIRSYIFGKKVLWEKLPEGEKEINTYFSNKFKIFEKHNFVQFFIELQ</sequence>
<keyword evidence="2" id="KW-1185">Reference proteome</keyword>
<comment type="caution">
    <text evidence="1">The sequence shown here is derived from an EMBL/GenBank/DDBJ whole genome shotgun (WGS) entry which is preliminary data.</text>
</comment>
<protein>
    <recommendedName>
        <fullName evidence="3">Ig-like domain-containing protein</fullName>
    </recommendedName>
</protein>
<evidence type="ECO:0000313" key="1">
    <source>
        <dbReference type="EMBL" id="KAK8848095.1"/>
    </source>
</evidence>
<organism evidence="1 2">
    <name type="scientific">Tritrichomonas musculus</name>
    <dbReference type="NCBI Taxonomy" id="1915356"/>
    <lineage>
        <taxon>Eukaryota</taxon>
        <taxon>Metamonada</taxon>
        <taxon>Parabasalia</taxon>
        <taxon>Tritrichomonadida</taxon>
        <taxon>Tritrichomonadidae</taxon>
        <taxon>Tritrichomonas</taxon>
    </lineage>
</organism>
<name>A0ABR2HIU0_9EUKA</name>
<gene>
    <name evidence="1" type="ORF">M9Y10_019151</name>
</gene>
<evidence type="ECO:0000313" key="2">
    <source>
        <dbReference type="Proteomes" id="UP001470230"/>
    </source>
</evidence>
<dbReference type="EMBL" id="JAPFFF010000027">
    <property type="protein sequence ID" value="KAK8848095.1"/>
    <property type="molecule type" value="Genomic_DNA"/>
</dbReference>
<proteinExistence type="predicted"/>
<reference evidence="1 2" key="1">
    <citation type="submission" date="2024-04" db="EMBL/GenBank/DDBJ databases">
        <title>Tritrichomonas musculus Genome.</title>
        <authorList>
            <person name="Alves-Ferreira E."/>
            <person name="Grigg M."/>
            <person name="Lorenzi H."/>
            <person name="Galac M."/>
        </authorList>
    </citation>
    <scope>NUCLEOTIDE SEQUENCE [LARGE SCALE GENOMIC DNA]</scope>
    <source>
        <strain evidence="1 2">EAF2021</strain>
    </source>
</reference>
<evidence type="ECO:0008006" key="3">
    <source>
        <dbReference type="Google" id="ProtNLM"/>
    </source>
</evidence>